<name>A0A1M5JV64_STRHI</name>
<reference evidence="7 8" key="1">
    <citation type="submission" date="2016-11" db="EMBL/GenBank/DDBJ databases">
        <authorList>
            <person name="Jaros S."/>
            <person name="Januszkiewicz K."/>
            <person name="Wedrychowicz H."/>
        </authorList>
    </citation>
    <scope>NUCLEOTIDE SEQUENCE [LARGE SCALE GENOMIC DNA]</scope>
    <source>
        <strain evidence="7 8">DSM 44523</strain>
    </source>
</reference>
<dbReference type="Pfam" id="PF02656">
    <property type="entry name" value="DUF202"/>
    <property type="match status" value="1"/>
</dbReference>
<dbReference type="EMBL" id="FQVN01000009">
    <property type="protein sequence ID" value="SHG44149.1"/>
    <property type="molecule type" value="Genomic_DNA"/>
</dbReference>
<evidence type="ECO:0000259" key="6">
    <source>
        <dbReference type="Pfam" id="PF02656"/>
    </source>
</evidence>
<dbReference type="RefSeq" id="WP_073487597.1">
    <property type="nucleotide sequence ID" value="NZ_FQVN01000009.1"/>
</dbReference>
<evidence type="ECO:0000256" key="3">
    <source>
        <dbReference type="ARBA" id="ARBA00022989"/>
    </source>
</evidence>
<organism evidence="7 8">
    <name type="scientific">Streptoalloteichus hindustanus</name>
    <dbReference type="NCBI Taxonomy" id="2017"/>
    <lineage>
        <taxon>Bacteria</taxon>
        <taxon>Bacillati</taxon>
        <taxon>Actinomycetota</taxon>
        <taxon>Actinomycetes</taxon>
        <taxon>Pseudonocardiales</taxon>
        <taxon>Pseudonocardiaceae</taxon>
        <taxon>Streptoalloteichus</taxon>
    </lineage>
</organism>
<dbReference type="InterPro" id="IPR003807">
    <property type="entry name" value="DUF202"/>
</dbReference>
<evidence type="ECO:0000256" key="1">
    <source>
        <dbReference type="ARBA" id="ARBA00004127"/>
    </source>
</evidence>
<keyword evidence="8" id="KW-1185">Reference proteome</keyword>
<comment type="subcellular location">
    <subcellularLocation>
        <location evidence="1">Endomembrane system</location>
        <topology evidence="1">Multi-pass membrane protein</topology>
    </subcellularLocation>
</comment>
<dbReference type="GO" id="GO:0012505">
    <property type="term" value="C:endomembrane system"/>
    <property type="evidence" value="ECO:0007669"/>
    <property type="project" value="UniProtKB-SubCell"/>
</dbReference>
<protein>
    <submittedName>
        <fullName evidence="7">Uncharacterized membrane protein YidH, DUF202 family</fullName>
    </submittedName>
</protein>
<accession>A0A1M5JV64</accession>
<sequence>MSPWDPGLQPERTTLAWVRTSLAFLVVVLVAVRFTAHRDVLAAVVAAIVAFPFVPALGLLVWERYRQGRRRLHAERPLPDGRLPAVVTALAVVVGLVGVGYVLLG</sequence>
<keyword evidence="3 5" id="KW-1133">Transmembrane helix</keyword>
<feature type="domain" description="DUF202" evidence="6">
    <location>
        <begin position="5"/>
        <end position="69"/>
    </location>
</feature>
<keyword evidence="2 5" id="KW-0812">Transmembrane</keyword>
<evidence type="ECO:0000256" key="4">
    <source>
        <dbReference type="ARBA" id="ARBA00023136"/>
    </source>
</evidence>
<gene>
    <name evidence="7" type="ORF">SAMN05444320_10938</name>
</gene>
<evidence type="ECO:0000256" key="5">
    <source>
        <dbReference type="SAM" id="Phobius"/>
    </source>
</evidence>
<dbReference type="AlphaFoldDB" id="A0A1M5JV64"/>
<evidence type="ECO:0000313" key="8">
    <source>
        <dbReference type="Proteomes" id="UP000184501"/>
    </source>
</evidence>
<evidence type="ECO:0000256" key="2">
    <source>
        <dbReference type="ARBA" id="ARBA00022692"/>
    </source>
</evidence>
<keyword evidence="4 5" id="KW-0472">Membrane</keyword>
<feature type="transmembrane region" description="Helical" evidence="5">
    <location>
        <begin position="83"/>
        <end position="104"/>
    </location>
</feature>
<proteinExistence type="predicted"/>
<feature type="transmembrane region" description="Helical" evidence="5">
    <location>
        <begin position="16"/>
        <end position="34"/>
    </location>
</feature>
<dbReference type="Proteomes" id="UP000184501">
    <property type="component" value="Unassembled WGS sequence"/>
</dbReference>
<feature type="transmembrane region" description="Helical" evidence="5">
    <location>
        <begin position="40"/>
        <end position="62"/>
    </location>
</feature>
<evidence type="ECO:0000313" key="7">
    <source>
        <dbReference type="EMBL" id="SHG44149.1"/>
    </source>
</evidence>
<dbReference type="STRING" id="2017.SAMN05444320_10938"/>